<dbReference type="UniPathway" id="UPA00074">
    <property type="reaction ID" value="UER00125"/>
</dbReference>
<organism evidence="12 13">
    <name type="scientific">Thermoproteota archaeon</name>
    <dbReference type="NCBI Taxonomy" id="2056631"/>
    <lineage>
        <taxon>Archaea</taxon>
        <taxon>Thermoproteota</taxon>
    </lineage>
</organism>
<protein>
    <recommendedName>
        <fullName evidence="2">phosphoribosylamine--glycine ligase</fullName>
        <ecNumber evidence="2">6.3.4.13</ecNumber>
    </recommendedName>
    <alternativeName>
        <fullName evidence="8">Glycinamide ribonucleotide synthetase</fullName>
    </alternativeName>
    <alternativeName>
        <fullName evidence="9">Phosphoribosylglycinamide synthetase</fullName>
    </alternativeName>
</protein>
<dbReference type="GO" id="GO:0005524">
    <property type="term" value="F:ATP binding"/>
    <property type="evidence" value="ECO:0007669"/>
    <property type="project" value="UniProtKB-UniRule"/>
</dbReference>
<evidence type="ECO:0000259" key="11">
    <source>
        <dbReference type="PROSITE" id="PS50975"/>
    </source>
</evidence>
<dbReference type="SMART" id="SM01210">
    <property type="entry name" value="GARS_C"/>
    <property type="match status" value="1"/>
</dbReference>
<evidence type="ECO:0000256" key="1">
    <source>
        <dbReference type="ARBA" id="ARBA00005174"/>
    </source>
</evidence>
<feature type="domain" description="ATP-grasp" evidence="11">
    <location>
        <begin position="116"/>
        <end position="336"/>
    </location>
</feature>
<dbReference type="InterPro" id="IPR020562">
    <property type="entry name" value="PRibGlycinamide_synth_N"/>
</dbReference>
<comment type="caution">
    <text evidence="12">The sequence shown here is derived from an EMBL/GenBank/DDBJ whole genome shotgun (WGS) entry which is preliminary data.</text>
</comment>
<dbReference type="Pfam" id="PF02843">
    <property type="entry name" value="GARS_C"/>
    <property type="match status" value="1"/>
</dbReference>
<dbReference type="GO" id="GO:0009113">
    <property type="term" value="P:purine nucleobase biosynthetic process"/>
    <property type="evidence" value="ECO:0007669"/>
    <property type="project" value="InterPro"/>
</dbReference>
<evidence type="ECO:0000256" key="9">
    <source>
        <dbReference type="ARBA" id="ARBA00042864"/>
    </source>
</evidence>
<name>A0A497EPN8_9CREN</name>
<reference evidence="12 13" key="1">
    <citation type="submission" date="2018-06" db="EMBL/GenBank/DDBJ databases">
        <title>Extensive metabolic versatility and redundancy in microbially diverse, dynamic hydrothermal sediments.</title>
        <authorList>
            <person name="Dombrowski N."/>
            <person name="Teske A."/>
            <person name="Baker B.J."/>
        </authorList>
    </citation>
    <scope>NUCLEOTIDE SEQUENCE [LARGE SCALE GENOMIC DNA]</scope>
    <source>
        <strain evidence="12">B66_G16</strain>
    </source>
</reference>
<dbReference type="SUPFAM" id="SSF56059">
    <property type="entry name" value="Glutathione synthetase ATP-binding domain-like"/>
    <property type="match status" value="1"/>
</dbReference>
<accession>A0A497EPN8</accession>
<evidence type="ECO:0000256" key="2">
    <source>
        <dbReference type="ARBA" id="ARBA00013255"/>
    </source>
</evidence>
<comment type="pathway">
    <text evidence="1">Purine metabolism; IMP biosynthesis via de novo pathway; N(1)-(5-phospho-D-ribosyl)glycinamide from 5-phospho-alpha-D-ribose 1-diphosphate: step 2/2.</text>
</comment>
<dbReference type="AlphaFoldDB" id="A0A497EPN8"/>
<comment type="similarity">
    <text evidence="7">Belongs to the GARS family.</text>
</comment>
<dbReference type="InterPro" id="IPR037123">
    <property type="entry name" value="PRibGlycinamide_synth_C_sf"/>
</dbReference>
<gene>
    <name evidence="12" type="ORF">DRJ31_05210</name>
</gene>
<dbReference type="EC" id="6.3.4.13" evidence="2"/>
<evidence type="ECO:0000313" key="13">
    <source>
        <dbReference type="Proteomes" id="UP000278475"/>
    </source>
</evidence>
<dbReference type="Proteomes" id="UP000278475">
    <property type="component" value="Unassembled WGS sequence"/>
</dbReference>
<evidence type="ECO:0000313" key="12">
    <source>
        <dbReference type="EMBL" id="RLE49354.1"/>
    </source>
</evidence>
<keyword evidence="3" id="KW-0436">Ligase</keyword>
<sequence>MEKLGVLVVSYGAREAAMVDALSKSTNYLIDIYVVDKQRNPFNIKKSVEHVVIPDLNVNEICKFVNKRRDKLNFVVVGPEKPIIEGLRDLVEKETGVPVICPTKRYALEGSKAEQRLLLQKILPEANPRFKIFDQSLYENLDALKRELVNWLDELNNQVAVKPDKPAAGKGVGVWGDHFTTREDLLKHFFENLKYGKVIVEEKVEGEESSFQAFCDGKHLIPLPDTRDYKRAFDEDKGPNTGGMGSYKDVEDNLPFLTPKDREKEVEMAERIFNELRKSQDAEHGLKGMPFYIAFIHTKYGPKILEINSRPGDPEIQNILPILKDDFAEICLKIIDGSLNKIDVEKKASVVVYKVPPSYGNFAETYPNLVNKEELGKPIDLKEAEELAKVYDGQLKIYPASVEQREDGIYPLKSRAICTVGIADNIEEAREIAYKGINAIKGGSLWFRKDIASKDHIERSIQHMKKLRGY</sequence>
<dbReference type="InterPro" id="IPR000115">
    <property type="entry name" value="PRibGlycinamide_synth"/>
</dbReference>
<dbReference type="InterPro" id="IPR016185">
    <property type="entry name" value="PreATP-grasp_dom_sf"/>
</dbReference>
<dbReference type="Gene3D" id="3.40.50.20">
    <property type="match status" value="1"/>
</dbReference>
<dbReference type="InterPro" id="IPR020561">
    <property type="entry name" value="PRibGlycinamid_synth_ATP-grasp"/>
</dbReference>
<dbReference type="SMART" id="SM01209">
    <property type="entry name" value="GARS_A"/>
    <property type="match status" value="1"/>
</dbReference>
<evidence type="ECO:0000256" key="5">
    <source>
        <dbReference type="ARBA" id="ARBA00022755"/>
    </source>
</evidence>
<dbReference type="InterPro" id="IPR011054">
    <property type="entry name" value="Rudment_hybrid_motif"/>
</dbReference>
<dbReference type="Pfam" id="PF01071">
    <property type="entry name" value="GARS_A"/>
    <property type="match status" value="1"/>
</dbReference>
<dbReference type="PROSITE" id="PS50975">
    <property type="entry name" value="ATP_GRASP"/>
    <property type="match status" value="1"/>
</dbReference>
<dbReference type="GO" id="GO:0006189">
    <property type="term" value="P:'de novo' IMP biosynthetic process"/>
    <property type="evidence" value="ECO:0007669"/>
    <property type="project" value="UniProtKB-UniPathway"/>
</dbReference>
<evidence type="ECO:0000256" key="7">
    <source>
        <dbReference type="ARBA" id="ARBA00038345"/>
    </source>
</evidence>
<dbReference type="Gene3D" id="3.30.470.20">
    <property type="entry name" value="ATP-grasp fold, B domain"/>
    <property type="match status" value="1"/>
</dbReference>
<dbReference type="InterPro" id="IPR011761">
    <property type="entry name" value="ATP-grasp"/>
</dbReference>
<keyword evidence="5" id="KW-0658">Purine biosynthesis</keyword>
<dbReference type="GO" id="GO:0046872">
    <property type="term" value="F:metal ion binding"/>
    <property type="evidence" value="ECO:0007669"/>
    <property type="project" value="InterPro"/>
</dbReference>
<evidence type="ECO:0000256" key="6">
    <source>
        <dbReference type="ARBA" id="ARBA00022840"/>
    </source>
</evidence>
<proteinExistence type="inferred from homology"/>
<dbReference type="SUPFAM" id="SSF51246">
    <property type="entry name" value="Rudiment single hybrid motif"/>
    <property type="match status" value="1"/>
</dbReference>
<dbReference type="Gene3D" id="3.90.600.10">
    <property type="entry name" value="Phosphoribosylglycinamide synthetase, C-terminal domain"/>
    <property type="match status" value="1"/>
</dbReference>
<keyword evidence="4 10" id="KW-0547">Nucleotide-binding</keyword>
<dbReference type="EMBL" id="QMQV01000039">
    <property type="protein sequence ID" value="RLE49354.1"/>
    <property type="molecule type" value="Genomic_DNA"/>
</dbReference>
<dbReference type="PANTHER" id="PTHR43472:SF1">
    <property type="entry name" value="PHOSPHORIBOSYLAMINE--GLYCINE LIGASE, CHLOROPLASTIC"/>
    <property type="match status" value="1"/>
</dbReference>
<evidence type="ECO:0000256" key="8">
    <source>
        <dbReference type="ARBA" id="ARBA00042242"/>
    </source>
</evidence>
<evidence type="ECO:0000256" key="3">
    <source>
        <dbReference type="ARBA" id="ARBA00022598"/>
    </source>
</evidence>
<dbReference type="Pfam" id="PF02844">
    <property type="entry name" value="GARS_N"/>
    <property type="match status" value="1"/>
</dbReference>
<dbReference type="InterPro" id="IPR020560">
    <property type="entry name" value="PRibGlycinamide_synth_C-dom"/>
</dbReference>
<dbReference type="GO" id="GO:0004637">
    <property type="term" value="F:phosphoribosylamine-glycine ligase activity"/>
    <property type="evidence" value="ECO:0007669"/>
    <property type="project" value="UniProtKB-EC"/>
</dbReference>
<keyword evidence="6 10" id="KW-0067">ATP-binding</keyword>
<dbReference type="PANTHER" id="PTHR43472">
    <property type="entry name" value="PHOSPHORIBOSYLAMINE--GLYCINE LIGASE"/>
    <property type="match status" value="1"/>
</dbReference>
<dbReference type="SUPFAM" id="SSF52440">
    <property type="entry name" value="PreATP-grasp domain"/>
    <property type="match status" value="1"/>
</dbReference>
<evidence type="ECO:0000256" key="10">
    <source>
        <dbReference type="PROSITE-ProRule" id="PRU00409"/>
    </source>
</evidence>
<evidence type="ECO:0000256" key="4">
    <source>
        <dbReference type="ARBA" id="ARBA00022741"/>
    </source>
</evidence>